<protein>
    <submittedName>
        <fullName evidence="2">Uncharacterized protein</fullName>
    </submittedName>
</protein>
<evidence type="ECO:0000256" key="1">
    <source>
        <dbReference type="SAM" id="SignalP"/>
    </source>
</evidence>
<accession>A0A8K0H4U2</accession>
<feature type="chain" id="PRO_5035465482" evidence="1">
    <location>
        <begin position="20"/>
        <end position="329"/>
    </location>
</feature>
<keyword evidence="1" id="KW-0732">Signal</keyword>
<gene>
    <name evidence="2" type="ORF">FNV43_RR11024</name>
</gene>
<keyword evidence="3" id="KW-1185">Reference proteome</keyword>
<proteinExistence type="predicted"/>
<reference evidence="2" key="1">
    <citation type="submission" date="2020-03" db="EMBL/GenBank/DDBJ databases">
        <title>A high-quality chromosome-level genome assembly of a woody plant with both climbing and erect habits, Rhamnella rubrinervis.</title>
        <authorList>
            <person name="Lu Z."/>
            <person name="Yang Y."/>
            <person name="Zhu X."/>
            <person name="Sun Y."/>
        </authorList>
    </citation>
    <scope>NUCLEOTIDE SEQUENCE</scope>
    <source>
        <strain evidence="2">BYM</strain>
        <tissue evidence="2">Leaf</tissue>
    </source>
</reference>
<feature type="signal peptide" evidence="1">
    <location>
        <begin position="1"/>
        <end position="19"/>
    </location>
</feature>
<sequence>MYFETALLRLLAYLLKGHAFEDDPIMSSHEVVHDWHRLLGVGTNGGAILKSYAPFGGLKSFALVFDGRRAHLPLPLRRRLLDRSGQGQVPWLDENCATRCWLGVLARHGSTSFLCGLLFFISLSASSASVEILTFIFPISITGYDAYNGSKGISSAFCYDEFSSGALCSDGQYPTEQSNSSKNRRLRLFSFSVWRKLIELCCSALVESLALRFIAAQVENQFDELVEAGDGVESEEKTENTKWGLEEACKLESDLEKLIGHWKLRKYKEHMGLLRNKGLKVKLKCLSEVINLVTNIYDLSLKFKLTVKIALVFSYSTHHLHQVIITLGG</sequence>
<dbReference type="AlphaFoldDB" id="A0A8K0H4U2"/>
<evidence type="ECO:0000313" key="2">
    <source>
        <dbReference type="EMBL" id="KAF3445847.1"/>
    </source>
</evidence>
<organism evidence="2 3">
    <name type="scientific">Rhamnella rubrinervis</name>
    <dbReference type="NCBI Taxonomy" id="2594499"/>
    <lineage>
        <taxon>Eukaryota</taxon>
        <taxon>Viridiplantae</taxon>
        <taxon>Streptophyta</taxon>
        <taxon>Embryophyta</taxon>
        <taxon>Tracheophyta</taxon>
        <taxon>Spermatophyta</taxon>
        <taxon>Magnoliopsida</taxon>
        <taxon>eudicotyledons</taxon>
        <taxon>Gunneridae</taxon>
        <taxon>Pentapetalae</taxon>
        <taxon>rosids</taxon>
        <taxon>fabids</taxon>
        <taxon>Rosales</taxon>
        <taxon>Rhamnaceae</taxon>
        <taxon>rhamnoid group</taxon>
        <taxon>Rhamneae</taxon>
        <taxon>Rhamnella</taxon>
    </lineage>
</organism>
<evidence type="ECO:0000313" key="3">
    <source>
        <dbReference type="Proteomes" id="UP000796880"/>
    </source>
</evidence>
<dbReference type="EMBL" id="VOIH02000005">
    <property type="protein sequence ID" value="KAF3445847.1"/>
    <property type="molecule type" value="Genomic_DNA"/>
</dbReference>
<comment type="caution">
    <text evidence="2">The sequence shown here is derived from an EMBL/GenBank/DDBJ whole genome shotgun (WGS) entry which is preliminary data.</text>
</comment>
<dbReference type="Proteomes" id="UP000796880">
    <property type="component" value="Unassembled WGS sequence"/>
</dbReference>
<name>A0A8K0H4U2_9ROSA</name>